<dbReference type="Proteomes" id="UP000027734">
    <property type="component" value="Unassembled WGS sequence"/>
</dbReference>
<name>A0A073IFU6_9RHOB</name>
<evidence type="ECO:0000313" key="3">
    <source>
        <dbReference type="EMBL" id="KEJ88371.1"/>
    </source>
</evidence>
<evidence type="ECO:0000259" key="2">
    <source>
        <dbReference type="Pfam" id="PF17930"/>
    </source>
</evidence>
<dbReference type="Gene3D" id="3.40.50.20">
    <property type="match status" value="1"/>
</dbReference>
<evidence type="ECO:0000313" key="4">
    <source>
        <dbReference type="Proteomes" id="UP000027734"/>
    </source>
</evidence>
<feature type="domain" description="LpxI C-terminal" evidence="1">
    <location>
        <begin position="129"/>
        <end position="257"/>
    </location>
</feature>
<protein>
    <submittedName>
        <fullName evidence="3">Phosphatidate cytidylyltransferase</fullName>
    </submittedName>
</protein>
<dbReference type="InterPro" id="IPR043167">
    <property type="entry name" value="LpxI_C_sf"/>
</dbReference>
<dbReference type="PANTHER" id="PTHR39962">
    <property type="entry name" value="BLL4848 PROTEIN"/>
    <property type="match status" value="1"/>
</dbReference>
<reference evidence="3 4" key="1">
    <citation type="submission" date="2014-01" db="EMBL/GenBank/DDBJ databases">
        <title>Sulfitobacter donghicola JCM 14565 Genome Sequencing.</title>
        <authorList>
            <person name="Lai Q."/>
            <person name="Hong Z."/>
        </authorList>
    </citation>
    <scope>NUCLEOTIDE SEQUENCE [LARGE SCALE GENOMIC DNA]</scope>
    <source>
        <strain evidence="3 4">JCM 14565</strain>
    </source>
</reference>
<evidence type="ECO:0000259" key="1">
    <source>
        <dbReference type="Pfam" id="PF06230"/>
    </source>
</evidence>
<feature type="domain" description="LpxI N-terminal" evidence="2">
    <location>
        <begin position="2"/>
        <end position="124"/>
    </location>
</feature>
<dbReference type="Pfam" id="PF06230">
    <property type="entry name" value="LpxI_C"/>
    <property type="match status" value="1"/>
</dbReference>
<dbReference type="STRING" id="1300350.Z948_3514"/>
<dbReference type="eggNOG" id="COG3494">
    <property type="taxonomic scope" value="Bacteria"/>
</dbReference>
<keyword evidence="4" id="KW-1185">Reference proteome</keyword>
<accession>A0A073IFU6</accession>
<dbReference type="Pfam" id="PF17930">
    <property type="entry name" value="LpxI_N"/>
    <property type="match status" value="1"/>
</dbReference>
<dbReference type="AlphaFoldDB" id="A0A073IFU6"/>
<dbReference type="InterPro" id="IPR010415">
    <property type="entry name" value="LpxI_C"/>
</dbReference>
<comment type="caution">
    <text evidence="3">The sequence shown here is derived from an EMBL/GenBank/DDBJ whole genome shotgun (WGS) entry which is preliminary data.</text>
</comment>
<dbReference type="InterPro" id="IPR041255">
    <property type="entry name" value="LpxI_N"/>
</dbReference>
<organism evidence="3 4">
    <name type="scientific">Sulfitobacter donghicola DSW-25 = KCTC 12864 = JCM 14565</name>
    <dbReference type="NCBI Taxonomy" id="1300350"/>
    <lineage>
        <taxon>Bacteria</taxon>
        <taxon>Pseudomonadati</taxon>
        <taxon>Pseudomonadota</taxon>
        <taxon>Alphaproteobacteria</taxon>
        <taxon>Rhodobacterales</taxon>
        <taxon>Roseobacteraceae</taxon>
        <taxon>Sulfitobacter</taxon>
    </lineage>
</organism>
<keyword evidence="3" id="KW-0808">Transferase</keyword>
<dbReference type="PANTHER" id="PTHR39962:SF1">
    <property type="entry name" value="LPXI FAMILY PROTEIN"/>
    <property type="match status" value="1"/>
</dbReference>
<dbReference type="EMBL" id="JAMC01000006">
    <property type="protein sequence ID" value="KEJ88371.1"/>
    <property type="molecule type" value="Genomic_DNA"/>
</dbReference>
<dbReference type="GO" id="GO:0016779">
    <property type="term" value="F:nucleotidyltransferase activity"/>
    <property type="evidence" value="ECO:0007669"/>
    <property type="project" value="UniProtKB-KW"/>
</dbReference>
<gene>
    <name evidence="3" type="ORF">DSW25_14820</name>
</gene>
<dbReference type="InterPro" id="IPR053174">
    <property type="entry name" value="LpxI"/>
</dbReference>
<keyword evidence="3" id="KW-0548">Nucleotidyltransferase</keyword>
<proteinExistence type="predicted"/>
<dbReference type="Gene3D" id="3.40.140.80">
    <property type="match status" value="1"/>
</dbReference>
<sequence length="262" mass="27437">MAVIAGRGDLPALVAGSCEVQPLICGYEGVELSGLSADITYRLETLGSLLLELGNRGVTQVCFAGGLDRPALDPTKLDAETAPLVPMFMQALQQGDDGALRVVVELFEKTGFEVLAAHQVAPDLLAKGGVYGEHWPDAQMRADAEVAAAHVLKISAQDLGQACVVGDERVLGMEDAAGTDALLAGLPANTKKKQAILFKGPKENQSRLIDLPTVGPETMRAAHNAGLAGVVVDAGDVLVLYPQRCADLADELGLVFWARTGE</sequence>